<accession>A0A7R8VFR3</accession>
<dbReference type="AlphaFoldDB" id="A0A7R8VFR3"/>
<reference evidence="2" key="1">
    <citation type="submission" date="2020-11" db="EMBL/GenBank/DDBJ databases">
        <authorList>
            <person name="Tran Van P."/>
        </authorList>
    </citation>
    <scope>NUCLEOTIDE SEQUENCE</scope>
</reference>
<sequence>MCYEACHGEPGRKEGSASYRGESSGKEGWASYRGEPGRKVLKVVKPLKLLVTNSHQLERLNMGCSEHLSVSALGMINLISKHQARSLRHLGLATVKDDPNNYELLDLDPSLMRNFHRLQVRQHDVASSRT</sequence>
<evidence type="ECO:0000313" key="2">
    <source>
        <dbReference type="EMBL" id="CAD7197661.1"/>
    </source>
</evidence>
<protein>
    <submittedName>
        <fullName evidence="2">Uncharacterized protein</fullName>
    </submittedName>
</protein>
<name>A0A7R8VFR3_TIMDO</name>
<feature type="region of interest" description="Disordered" evidence="1">
    <location>
        <begin position="7"/>
        <end position="31"/>
    </location>
</feature>
<evidence type="ECO:0000256" key="1">
    <source>
        <dbReference type="SAM" id="MobiDB-lite"/>
    </source>
</evidence>
<organism evidence="2">
    <name type="scientific">Timema douglasi</name>
    <name type="common">Walking stick</name>
    <dbReference type="NCBI Taxonomy" id="61478"/>
    <lineage>
        <taxon>Eukaryota</taxon>
        <taxon>Metazoa</taxon>
        <taxon>Ecdysozoa</taxon>
        <taxon>Arthropoda</taxon>
        <taxon>Hexapoda</taxon>
        <taxon>Insecta</taxon>
        <taxon>Pterygota</taxon>
        <taxon>Neoptera</taxon>
        <taxon>Polyneoptera</taxon>
        <taxon>Phasmatodea</taxon>
        <taxon>Timematodea</taxon>
        <taxon>Timematoidea</taxon>
        <taxon>Timematidae</taxon>
        <taxon>Timema</taxon>
    </lineage>
</organism>
<proteinExistence type="predicted"/>
<dbReference type="EMBL" id="OA565766">
    <property type="protein sequence ID" value="CAD7197661.1"/>
    <property type="molecule type" value="Genomic_DNA"/>
</dbReference>
<gene>
    <name evidence="2" type="ORF">TDIB3V08_LOCUS3963</name>
</gene>